<dbReference type="InterPro" id="IPR038765">
    <property type="entry name" value="Papain-like_cys_pep_sf"/>
</dbReference>
<dbReference type="Proteomes" id="UP000224459">
    <property type="component" value="Segment"/>
</dbReference>
<name>A0A1X9I9I9_9CAUD</name>
<accession>A0A1X9I9I9</accession>
<dbReference type="InterPro" id="IPR007921">
    <property type="entry name" value="CHAP_dom"/>
</dbReference>
<dbReference type="Pfam" id="PF05257">
    <property type="entry name" value="CHAP"/>
    <property type="match status" value="1"/>
</dbReference>
<dbReference type="Gene3D" id="3.90.1720.10">
    <property type="entry name" value="endopeptidase domain like (from Nostoc punctiforme)"/>
    <property type="match status" value="1"/>
</dbReference>
<evidence type="ECO:0000256" key="2">
    <source>
        <dbReference type="SAM" id="MobiDB-lite"/>
    </source>
</evidence>
<organism evidence="4 5">
    <name type="scientific">Staphylococcus phage vB_SscM-1</name>
    <dbReference type="NCBI Taxonomy" id="1868844"/>
    <lineage>
        <taxon>Viruses</taxon>
        <taxon>Duplodnaviria</taxon>
        <taxon>Heunggongvirae</taxon>
        <taxon>Uroviricota</taxon>
        <taxon>Caudoviricetes</taxon>
        <taxon>Herelleviridae</taxon>
        <taxon>Twortvirinae</taxon>
        <taxon>Sciuriunavirus</taxon>
        <taxon>Sciuriunavirus SscM1</taxon>
    </lineage>
</organism>
<feature type="compositionally biased region" description="Low complexity" evidence="2">
    <location>
        <begin position="147"/>
        <end position="167"/>
    </location>
</feature>
<dbReference type="PROSITE" id="PS50911">
    <property type="entry name" value="CHAP"/>
    <property type="match status" value="1"/>
</dbReference>
<evidence type="ECO:0000259" key="3">
    <source>
        <dbReference type="PROSITE" id="PS50911"/>
    </source>
</evidence>
<evidence type="ECO:0000256" key="1">
    <source>
        <dbReference type="ARBA" id="ARBA00022529"/>
    </source>
</evidence>
<gene>
    <name evidence="4" type="ORF">vB_SscM-1_071</name>
</gene>
<protein>
    <recommendedName>
        <fullName evidence="3">Peptidase C51 domain-containing protein</fullName>
    </recommendedName>
</protein>
<dbReference type="EMBL" id="KX171212">
    <property type="protein sequence ID" value="ANT44734.1"/>
    <property type="molecule type" value="Genomic_DNA"/>
</dbReference>
<feature type="domain" description="Peptidase C51" evidence="3">
    <location>
        <begin position="4"/>
        <end position="138"/>
    </location>
</feature>
<dbReference type="SMR" id="A0A1X9I9I9"/>
<feature type="region of interest" description="Disordered" evidence="2">
    <location>
        <begin position="147"/>
        <end position="173"/>
    </location>
</feature>
<keyword evidence="1" id="KW-0929">Antimicrobial</keyword>
<reference evidence="5" key="1">
    <citation type="submission" date="2016-04" db="EMBL/GenBank/DDBJ databases">
        <authorList>
            <person name="Gasior T."/>
        </authorList>
    </citation>
    <scope>NUCLEOTIDE SEQUENCE [LARGE SCALE GENOMIC DNA]</scope>
</reference>
<evidence type="ECO:0000313" key="5">
    <source>
        <dbReference type="Proteomes" id="UP000224459"/>
    </source>
</evidence>
<dbReference type="SUPFAM" id="SSF54001">
    <property type="entry name" value="Cysteine proteinases"/>
    <property type="match status" value="1"/>
</dbReference>
<dbReference type="GO" id="GO:0001897">
    <property type="term" value="P:symbiont-mediated cytolysis of host cell"/>
    <property type="evidence" value="ECO:0007669"/>
    <property type="project" value="UniProtKB-ARBA"/>
</dbReference>
<evidence type="ECO:0000313" key="4">
    <source>
        <dbReference type="EMBL" id="ANT44734.1"/>
    </source>
</evidence>
<dbReference type="Pfam" id="PF24246">
    <property type="entry name" value="SH3b_T"/>
    <property type="match status" value="2"/>
</dbReference>
<dbReference type="InterPro" id="IPR057505">
    <property type="entry name" value="SH3b_T_C"/>
</dbReference>
<keyword evidence="5" id="KW-1185">Reference proteome</keyword>
<sequence>MKTQKQVVDYIKSLEGKGWDWDNYAGWQCFDTANYHAYFAMGMSLAGEGAKDIPYKNDFTGKADIYNNTPEFLAQPGDIVVWTSPTFGGGYGHVASVISATLNTITVIEQNWLGGGISKTEVATRRSHSYDPSMVFIRPKYAKSSTVTESKPTTVKPVTKPKAPATSNSSSGAKAIVKGKVPPKTLSNSKGAYFRAKADKYGVNICKLQNGKYYPTNEVYQAGYDQFYIFEIKNGWARVYSNSNNGWVWFERLRVVEIFKNKTVAKAKATVAKAKKKVTPKKKTPAPKLKLAIGKKVPKGTIKVQKKPILQAKADSAGVTITTRNGTLKNEKYKPGQIFYVYEVTKDGYCRVYSPDNNGYVWHERLIITKVY</sequence>
<proteinExistence type="predicted"/>